<dbReference type="AlphaFoldDB" id="A0A5C5WI28"/>
<dbReference type="OrthoDB" id="284635at2"/>
<reference evidence="2 3" key="1">
    <citation type="submission" date="2019-02" db="EMBL/GenBank/DDBJ databases">
        <title>Deep-cultivation of Planctomycetes and their phenomic and genomic characterization uncovers novel biology.</title>
        <authorList>
            <person name="Wiegand S."/>
            <person name="Jogler M."/>
            <person name="Boedeker C."/>
            <person name="Pinto D."/>
            <person name="Vollmers J."/>
            <person name="Rivas-Marin E."/>
            <person name="Kohn T."/>
            <person name="Peeters S.H."/>
            <person name="Heuer A."/>
            <person name="Rast P."/>
            <person name="Oberbeckmann S."/>
            <person name="Bunk B."/>
            <person name="Jeske O."/>
            <person name="Meyerdierks A."/>
            <person name="Storesund J.E."/>
            <person name="Kallscheuer N."/>
            <person name="Luecker S."/>
            <person name="Lage O.M."/>
            <person name="Pohl T."/>
            <person name="Merkel B.J."/>
            <person name="Hornburger P."/>
            <person name="Mueller R.-W."/>
            <person name="Bruemmer F."/>
            <person name="Labrenz M."/>
            <person name="Spormann A.M."/>
            <person name="Op Den Camp H."/>
            <person name="Overmann J."/>
            <person name="Amann R."/>
            <person name="Jetten M.S.M."/>
            <person name="Mascher T."/>
            <person name="Medema M.H."/>
            <person name="Devos D.P."/>
            <person name="Kaster A.-K."/>
            <person name="Ovreas L."/>
            <person name="Rohde M."/>
            <person name="Galperin M.Y."/>
            <person name="Jogler C."/>
        </authorList>
    </citation>
    <scope>NUCLEOTIDE SEQUENCE [LARGE SCALE GENOMIC DNA]</scope>
    <source>
        <strain evidence="2 3">Pla22</strain>
    </source>
</reference>
<dbReference type="EMBL" id="SJPI01000002">
    <property type="protein sequence ID" value="TWT50456.1"/>
    <property type="molecule type" value="Genomic_DNA"/>
</dbReference>
<dbReference type="RefSeq" id="WP_146515681.1">
    <property type="nucleotide sequence ID" value="NZ_SJPI01000002.1"/>
</dbReference>
<dbReference type="Proteomes" id="UP000316598">
    <property type="component" value="Unassembled WGS sequence"/>
</dbReference>
<keyword evidence="3" id="KW-1185">Reference proteome</keyword>
<feature type="region of interest" description="Disordered" evidence="1">
    <location>
        <begin position="24"/>
        <end position="51"/>
    </location>
</feature>
<organism evidence="2 3">
    <name type="scientific">Rubripirellula amarantea</name>
    <dbReference type="NCBI Taxonomy" id="2527999"/>
    <lineage>
        <taxon>Bacteria</taxon>
        <taxon>Pseudomonadati</taxon>
        <taxon>Planctomycetota</taxon>
        <taxon>Planctomycetia</taxon>
        <taxon>Pirellulales</taxon>
        <taxon>Pirellulaceae</taxon>
        <taxon>Rubripirellula</taxon>
    </lineage>
</organism>
<comment type="caution">
    <text evidence="2">The sequence shown here is derived from an EMBL/GenBank/DDBJ whole genome shotgun (WGS) entry which is preliminary data.</text>
</comment>
<proteinExistence type="predicted"/>
<evidence type="ECO:0000256" key="1">
    <source>
        <dbReference type="SAM" id="MobiDB-lite"/>
    </source>
</evidence>
<name>A0A5C5WI28_9BACT</name>
<accession>A0A5C5WI28</accession>
<sequence length="147" mass="16577">MPFLMINLDDLGDCQRGVRQLRERLRRAGVDPQPGDKGGNKTSADKQGPAALPLNQKLHRISQRGVWRFISGIARLDESPRSLAELDEALSLQPNKMRSTKAIFAKLENRFDIRFLRLAEEAGDDEAGNPRYIMPPRIRKAVREMAG</sequence>
<protein>
    <submittedName>
        <fullName evidence="2">Uncharacterized protein</fullName>
    </submittedName>
</protein>
<evidence type="ECO:0000313" key="2">
    <source>
        <dbReference type="EMBL" id="TWT50456.1"/>
    </source>
</evidence>
<evidence type="ECO:0000313" key="3">
    <source>
        <dbReference type="Proteomes" id="UP000316598"/>
    </source>
</evidence>
<gene>
    <name evidence="2" type="ORF">Pla22_31990</name>
</gene>